<comment type="caution">
    <text evidence="1">The sequence shown here is derived from an EMBL/GenBank/DDBJ whole genome shotgun (WGS) entry which is preliminary data.</text>
</comment>
<dbReference type="AlphaFoldDB" id="A0A9D2ADR1"/>
<name>A0A9D2ADR1_9FIRM</name>
<sequence>MKGFVRECTEFSLCGLACLLCPMQVGGYCPGCGGGAGNQSCAIARCSLEQGGPEFCRECTSYPCARYDEFDAADSFVPHSRRAADLARAGEMGLDAWLAQLRQKRAILDELLADWNDGRRKSLYCAAAYLLELEALRRVMDAPAAQSDLAAGPAKEKAQAAAALLQAEAERSGISLKLNKRKG</sequence>
<evidence type="ECO:0000313" key="1">
    <source>
        <dbReference type="EMBL" id="HIX05786.1"/>
    </source>
</evidence>
<proteinExistence type="predicted"/>
<reference evidence="1" key="1">
    <citation type="journal article" date="2021" name="PeerJ">
        <title>Extensive microbial diversity within the chicken gut microbiome revealed by metagenomics and culture.</title>
        <authorList>
            <person name="Gilroy R."/>
            <person name="Ravi A."/>
            <person name="Getino M."/>
            <person name="Pursley I."/>
            <person name="Horton D.L."/>
            <person name="Alikhan N.F."/>
            <person name="Baker D."/>
            <person name="Gharbi K."/>
            <person name="Hall N."/>
            <person name="Watson M."/>
            <person name="Adriaenssens E.M."/>
            <person name="Foster-Nyarko E."/>
            <person name="Jarju S."/>
            <person name="Secka A."/>
            <person name="Antonio M."/>
            <person name="Oren A."/>
            <person name="Chaudhuri R.R."/>
            <person name="La Ragione R."/>
            <person name="Hildebrand F."/>
            <person name="Pallen M.J."/>
        </authorList>
    </citation>
    <scope>NUCLEOTIDE SEQUENCE</scope>
    <source>
        <strain evidence="1">2239</strain>
    </source>
</reference>
<organism evidence="1 2">
    <name type="scientific">Candidatus Allofournierella pullicola</name>
    <dbReference type="NCBI Taxonomy" id="2838596"/>
    <lineage>
        <taxon>Bacteria</taxon>
        <taxon>Bacillati</taxon>
        <taxon>Bacillota</taxon>
        <taxon>Clostridia</taxon>
        <taxon>Eubacteriales</taxon>
        <taxon>Oscillospiraceae</taxon>
        <taxon>Allofournierella</taxon>
    </lineage>
</organism>
<evidence type="ECO:0000313" key="2">
    <source>
        <dbReference type="Proteomes" id="UP000824193"/>
    </source>
</evidence>
<gene>
    <name evidence="1" type="ORF">H9865_06760</name>
</gene>
<accession>A0A9D2ADR1</accession>
<dbReference type="Proteomes" id="UP000824193">
    <property type="component" value="Unassembled WGS sequence"/>
</dbReference>
<dbReference type="EMBL" id="DXFW01000020">
    <property type="protein sequence ID" value="HIX05786.1"/>
    <property type="molecule type" value="Genomic_DNA"/>
</dbReference>
<protein>
    <submittedName>
        <fullName evidence="1">DUF3795 domain-containing protein</fullName>
    </submittedName>
</protein>
<reference evidence="1" key="2">
    <citation type="submission" date="2021-04" db="EMBL/GenBank/DDBJ databases">
        <authorList>
            <person name="Gilroy R."/>
        </authorList>
    </citation>
    <scope>NUCLEOTIDE SEQUENCE</scope>
    <source>
        <strain evidence="1">2239</strain>
    </source>
</reference>